<sequence length="53" mass="5916">MFLLEAESNAYLTRNCVTFNIIIYRSRASSESVCTLLGEGECEVYTSDNCKGL</sequence>
<name>A0A645HF13_9ZZZZ</name>
<dbReference type="AlphaFoldDB" id="A0A645HF13"/>
<evidence type="ECO:0000313" key="1">
    <source>
        <dbReference type="EMBL" id="MPN37601.1"/>
    </source>
</evidence>
<reference evidence="1" key="1">
    <citation type="submission" date="2019-08" db="EMBL/GenBank/DDBJ databases">
        <authorList>
            <person name="Kucharzyk K."/>
            <person name="Murdoch R.W."/>
            <person name="Higgins S."/>
            <person name="Loffler F."/>
        </authorList>
    </citation>
    <scope>NUCLEOTIDE SEQUENCE</scope>
</reference>
<protein>
    <submittedName>
        <fullName evidence="1">Uncharacterized protein</fullName>
    </submittedName>
</protein>
<proteinExistence type="predicted"/>
<accession>A0A645HF13</accession>
<organism evidence="1">
    <name type="scientific">bioreactor metagenome</name>
    <dbReference type="NCBI Taxonomy" id="1076179"/>
    <lineage>
        <taxon>unclassified sequences</taxon>
        <taxon>metagenomes</taxon>
        <taxon>ecological metagenomes</taxon>
    </lineage>
</organism>
<dbReference type="EMBL" id="VSSQ01092340">
    <property type="protein sequence ID" value="MPN37601.1"/>
    <property type="molecule type" value="Genomic_DNA"/>
</dbReference>
<comment type="caution">
    <text evidence="1">The sequence shown here is derived from an EMBL/GenBank/DDBJ whole genome shotgun (WGS) entry which is preliminary data.</text>
</comment>
<gene>
    <name evidence="1" type="ORF">SDC9_185121</name>
</gene>